<evidence type="ECO:0000256" key="2">
    <source>
        <dbReference type="SAM" id="Phobius"/>
    </source>
</evidence>
<accession>A0A210R1D2</accession>
<organism evidence="3 4">
    <name type="scientific">Mizuhopecten yessoensis</name>
    <name type="common">Japanese scallop</name>
    <name type="synonym">Patinopecten yessoensis</name>
    <dbReference type="NCBI Taxonomy" id="6573"/>
    <lineage>
        <taxon>Eukaryota</taxon>
        <taxon>Metazoa</taxon>
        <taxon>Spiralia</taxon>
        <taxon>Lophotrochozoa</taxon>
        <taxon>Mollusca</taxon>
        <taxon>Bivalvia</taxon>
        <taxon>Autobranchia</taxon>
        <taxon>Pteriomorphia</taxon>
        <taxon>Pectinida</taxon>
        <taxon>Pectinoidea</taxon>
        <taxon>Pectinidae</taxon>
        <taxon>Mizuhopecten</taxon>
    </lineage>
</organism>
<keyword evidence="2" id="KW-0812">Transmembrane</keyword>
<feature type="transmembrane region" description="Helical" evidence="2">
    <location>
        <begin position="662"/>
        <end position="686"/>
    </location>
</feature>
<dbReference type="EMBL" id="NEDP02000875">
    <property type="protein sequence ID" value="OWF54809.1"/>
    <property type="molecule type" value="Genomic_DNA"/>
</dbReference>
<evidence type="ECO:0000313" key="4">
    <source>
        <dbReference type="Proteomes" id="UP000242188"/>
    </source>
</evidence>
<keyword evidence="2" id="KW-0472">Membrane</keyword>
<keyword evidence="2" id="KW-1133">Transmembrane helix</keyword>
<keyword evidence="4" id="KW-1185">Reference proteome</keyword>
<feature type="region of interest" description="Disordered" evidence="1">
    <location>
        <begin position="738"/>
        <end position="785"/>
    </location>
</feature>
<feature type="transmembrane region" description="Helical" evidence="2">
    <location>
        <begin position="7"/>
        <end position="26"/>
    </location>
</feature>
<comment type="caution">
    <text evidence="3">The sequence shown here is derived from an EMBL/GenBank/DDBJ whole genome shotgun (WGS) entry which is preliminary data.</text>
</comment>
<name>A0A210R1D2_MIZYE</name>
<feature type="compositionally biased region" description="Polar residues" evidence="1">
    <location>
        <begin position="738"/>
        <end position="749"/>
    </location>
</feature>
<feature type="region of interest" description="Disordered" evidence="1">
    <location>
        <begin position="479"/>
        <end position="499"/>
    </location>
</feature>
<gene>
    <name evidence="3" type="ORF">KP79_PYT06598</name>
</gene>
<feature type="compositionally biased region" description="Low complexity" evidence="1">
    <location>
        <begin position="627"/>
        <end position="641"/>
    </location>
</feature>
<evidence type="ECO:0000313" key="3">
    <source>
        <dbReference type="EMBL" id="OWF54809.1"/>
    </source>
</evidence>
<dbReference type="AlphaFoldDB" id="A0A210R1D2"/>
<sequence>MSCHQLLYLTFVYGFVLMSFIAGSVGRRSCPAGRPTVDICTQGTVHGSETLLVDFSPEAGINACNCNLTIDGALVNVTSLVAPQSQCGPQLEVELGVEYLEVDCNPINKSYNTSEVRHGIIWTTAEVFYSGVQPQDLCLEFNVHGGASTLSITCDVERDWGPSTTEAVPLGPATLPSTPEAVPTITPATLPPSTATAGPGTATISQNVTTDTNTKDIPVPPDHIRDEILRLAKNDVNPVLFESDKLPYNATEIPVRDTTAVETTTSARIDPDIITSDITSAAVLPPQNIMDKILETANATSNPIHIELQSTTPLENVTSDDVSTATSTVKPTETPGIPMVPPTDIMNQLLHIANNVTNDTIVFPELPVTESHDRTTSSSQTQEQTKVVDVRTTVPPVETSTTPQRQTAIIDTHTETTGIPMVPPTDIMKQLIDIANNVTNDTIVFPELPVTETPDRTTSSSQTQEHTIVVDVSTTVLPVETSTTTPKQRQQTTGVDDKTTTTTTITTTTTTVEPSTIQQRLTPGVIGTTSTLQHVAKSTKITTVAEKTTPKQHLETTTAFPTYPSTEYDHTLYDEVPMESQGDWTNSRTRVVSKATTTLSIKTAPRGDIEITTQTDGTKTRITDTTQTDVETTTSSVTDDVTGARNSTSPDDKNGAEDTLVVLGYVLIVVGAIIGIIVIVAIIAIIRAFCKSRHKSANITMMEKGGLENGSGATTGIDNPLVQLQQEQEMVETNPNQANILSGTDQNNGKMEANFSEGATEMNGNGVSNSPQAGDEEIFQSSVNN</sequence>
<feature type="compositionally biased region" description="Polar residues" evidence="1">
    <location>
        <begin position="762"/>
        <end position="772"/>
    </location>
</feature>
<dbReference type="OrthoDB" id="10539050at2759"/>
<protein>
    <submittedName>
        <fullName evidence="3">Uncharacterized protein</fullName>
    </submittedName>
</protein>
<proteinExistence type="predicted"/>
<evidence type="ECO:0000256" key="1">
    <source>
        <dbReference type="SAM" id="MobiDB-lite"/>
    </source>
</evidence>
<reference evidence="3 4" key="1">
    <citation type="journal article" date="2017" name="Nat. Ecol. Evol.">
        <title>Scallop genome provides insights into evolution of bilaterian karyotype and development.</title>
        <authorList>
            <person name="Wang S."/>
            <person name="Zhang J."/>
            <person name="Jiao W."/>
            <person name="Li J."/>
            <person name="Xun X."/>
            <person name="Sun Y."/>
            <person name="Guo X."/>
            <person name="Huan P."/>
            <person name="Dong B."/>
            <person name="Zhang L."/>
            <person name="Hu X."/>
            <person name="Sun X."/>
            <person name="Wang J."/>
            <person name="Zhao C."/>
            <person name="Wang Y."/>
            <person name="Wang D."/>
            <person name="Huang X."/>
            <person name="Wang R."/>
            <person name="Lv J."/>
            <person name="Li Y."/>
            <person name="Zhang Z."/>
            <person name="Liu B."/>
            <person name="Lu W."/>
            <person name="Hui Y."/>
            <person name="Liang J."/>
            <person name="Zhou Z."/>
            <person name="Hou R."/>
            <person name="Li X."/>
            <person name="Liu Y."/>
            <person name="Li H."/>
            <person name="Ning X."/>
            <person name="Lin Y."/>
            <person name="Zhao L."/>
            <person name="Xing Q."/>
            <person name="Dou J."/>
            <person name="Li Y."/>
            <person name="Mao J."/>
            <person name="Guo H."/>
            <person name="Dou H."/>
            <person name="Li T."/>
            <person name="Mu C."/>
            <person name="Jiang W."/>
            <person name="Fu Q."/>
            <person name="Fu X."/>
            <person name="Miao Y."/>
            <person name="Liu J."/>
            <person name="Yu Q."/>
            <person name="Li R."/>
            <person name="Liao H."/>
            <person name="Li X."/>
            <person name="Kong Y."/>
            <person name="Jiang Z."/>
            <person name="Chourrout D."/>
            <person name="Li R."/>
            <person name="Bao Z."/>
        </authorList>
    </citation>
    <scope>NUCLEOTIDE SEQUENCE [LARGE SCALE GENOMIC DNA]</scope>
    <source>
        <strain evidence="3 4">PY_sf001</strain>
    </source>
</reference>
<feature type="region of interest" description="Disordered" evidence="1">
    <location>
        <begin position="627"/>
        <end position="655"/>
    </location>
</feature>
<dbReference type="Proteomes" id="UP000242188">
    <property type="component" value="Unassembled WGS sequence"/>
</dbReference>